<dbReference type="Gene3D" id="3.40.140.10">
    <property type="entry name" value="Cytidine Deaminase, domain 2"/>
    <property type="match status" value="1"/>
</dbReference>
<dbReference type="NCBIfam" id="TIGR00129">
    <property type="entry name" value="fdhD_narQ"/>
    <property type="match status" value="1"/>
</dbReference>
<dbReference type="NCBIfam" id="NF001943">
    <property type="entry name" value="PRK00724.1-2"/>
    <property type="match status" value="1"/>
</dbReference>
<dbReference type="PANTHER" id="PTHR30592">
    <property type="entry name" value="FORMATE DEHYDROGENASE"/>
    <property type="match status" value="1"/>
</dbReference>
<dbReference type="Proteomes" id="UP000242637">
    <property type="component" value="Chromosome 1"/>
</dbReference>
<keyword evidence="1 3" id="KW-0963">Cytoplasm</keyword>
<dbReference type="RefSeq" id="WP_028327414.1">
    <property type="nucleotide sequence ID" value="NZ_JAAFNI010000001.1"/>
</dbReference>
<evidence type="ECO:0000313" key="5">
    <source>
        <dbReference type="Proteomes" id="UP000242637"/>
    </source>
</evidence>
<dbReference type="InterPro" id="IPR016193">
    <property type="entry name" value="Cytidine_deaminase-like"/>
</dbReference>
<comment type="function">
    <text evidence="3">Required for formate dehydrogenase (FDH) activity. Acts as a sulfur carrier protein that transfers sulfur from IscS to the molybdenum cofactor prior to its insertion into FDH.</text>
</comment>
<dbReference type="PIRSF" id="PIRSF015626">
    <property type="entry name" value="FdhD"/>
    <property type="match status" value="1"/>
</dbReference>
<protein>
    <recommendedName>
        <fullName evidence="3">Sulfur carrier protein FdhD</fullName>
    </recommendedName>
</protein>
<feature type="active site" description="Cysteine persulfide intermediate" evidence="3">
    <location>
        <position position="121"/>
    </location>
</feature>
<dbReference type="Gene3D" id="3.10.20.10">
    <property type="match status" value="1"/>
</dbReference>
<accession>A0A239V7G2</accession>
<name>A0A239V7G2_9MICO</name>
<keyword evidence="2 3" id="KW-0501">Molybdenum cofactor biosynthesis</keyword>
<dbReference type="Pfam" id="PF02634">
    <property type="entry name" value="FdhD-NarQ"/>
    <property type="match status" value="1"/>
</dbReference>
<feature type="binding site" evidence="3">
    <location>
        <begin position="263"/>
        <end position="268"/>
    </location>
    <ligand>
        <name>Mo-bis(molybdopterin guanine dinucleotide)</name>
        <dbReference type="ChEBI" id="CHEBI:60539"/>
    </ligand>
</feature>
<comment type="subcellular location">
    <subcellularLocation>
        <location evidence="3">Cytoplasm</location>
    </subcellularLocation>
</comment>
<comment type="similarity">
    <text evidence="3">Belongs to the FdhD family.</text>
</comment>
<dbReference type="OrthoDB" id="3197277at2"/>
<reference evidence="4 5" key="1">
    <citation type="submission" date="2017-06" db="EMBL/GenBank/DDBJ databases">
        <authorList>
            <consortium name="Pathogen Informatics"/>
        </authorList>
    </citation>
    <scope>NUCLEOTIDE SEQUENCE [LARGE SCALE GENOMIC DNA]</scope>
    <source>
        <strain evidence="4 5">NCTC13039</strain>
    </source>
</reference>
<dbReference type="EMBL" id="LT906453">
    <property type="protein sequence ID" value="SNV17274.1"/>
    <property type="molecule type" value="Genomic_DNA"/>
</dbReference>
<dbReference type="HAMAP" id="MF_00187">
    <property type="entry name" value="FdhD"/>
    <property type="match status" value="1"/>
</dbReference>
<dbReference type="InterPro" id="IPR003786">
    <property type="entry name" value="FdhD"/>
</dbReference>
<gene>
    <name evidence="3" type="primary">fdhD</name>
    <name evidence="4" type="ORF">SAMEA4475696_00169</name>
</gene>
<evidence type="ECO:0000256" key="1">
    <source>
        <dbReference type="ARBA" id="ARBA00022490"/>
    </source>
</evidence>
<dbReference type="STRING" id="1121387.GCA_000429885_01545"/>
<dbReference type="GO" id="GO:0097163">
    <property type="term" value="F:sulfur carrier activity"/>
    <property type="evidence" value="ECO:0007669"/>
    <property type="project" value="UniProtKB-UniRule"/>
</dbReference>
<evidence type="ECO:0000256" key="2">
    <source>
        <dbReference type="ARBA" id="ARBA00023150"/>
    </source>
</evidence>
<evidence type="ECO:0000256" key="3">
    <source>
        <dbReference type="HAMAP-Rule" id="MF_00187"/>
    </source>
</evidence>
<dbReference type="GO" id="GO:0005737">
    <property type="term" value="C:cytoplasm"/>
    <property type="evidence" value="ECO:0007669"/>
    <property type="project" value="UniProtKB-SubCell"/>
</dbReference>
<dbReference type="GO" id="GO:0016783">
    <property type="term" value="F:sulfurtransferase activity"/>
    <property type="evidence" value="ECO:0007669"/>
    <property type="project" value="InterPro"/>
</dbReference>
<dbReference type="SUPFAM" id="SSF53927">
    <property type="entry name" value="Cytidine deaminase-like"/>
    <property type="match status" value="1"/>
</dbReference>
<sequence length="280" mass="30253">MNRITRRQAITAYDPAHPQGITRRDTLAVEEPLEIRINGTAYTLTMRTPGHDFELVHGLLAAEGIISDHNDIATIRYCAGAITDEETQTPRNTYNVLDVRLTPGLTLPENKIRASITTSACGVCGTASIEQLTSEQQFDLRADTTTVTASCILDLPEKLRHTQRAFETTGGLHACGLFTAEGQLLVAREDIGRHNATDKVIGWAMQNRIRPARGHILMVSGRTSFELAQKAALAGIPILAGVSAPSSLAVDVAEATGLTLAGFVRGNRMNIYAGKDRILP</sequence>
<dbReference type="PANTHER" id="PTHR30592:SF1">
    <property type="entry name" value="SULFUR CARRIER PROTEIN FDHD"/>
    <property type="match status" value="1"/>
</dbReference>
<dbReference type="AlphaFoldDB" id="A0A239V7G2"/>
<evidence type="ECO:0000313" key="4">
    <source>
        <dbReference type="EMBL" id="SNV17274.1"/>
    </source>
</evidence>
<keyword evidence="5" id="KW-1185">Reference proteome</keyword>
<dbReference type="GeneID" id="63458476"/>
<organism evidence="4 5">
    <name type="scientific">Dermatophilus congolensis</name>
    <dbReference type="NCBI Taxonomy" id="1863"/>
    <lineage>
        <taxon>Bacteria</taxon>
        <taxon>Bacillati</taxon>
        <taxon>Actinomycetota</taxon>
        <taxon>Actinomycetes</taxon>
        <taxon>Micrococcales</taxon>
        <taxon>Dermatophilaceae</taxon>
        <taxon>Dermatophilus</taxon>
    </lineage>
</organism>
<proteinExistence type="inferred from homology"/>
<dbReference type="GO" id="GO:0006777">
    <property type="term" value="P:Mo-molybdopterin cofactor biosynthetic process"/>
    <property type="evidence" value="ECO:0007669"/>
    <property type="project" value="UniProtKB-UniRule"/>
</dbReference>
<dbReference type="KEGG" id="dco:SAMEA4475696_0169"/>